<feature type="compositionally biased region" description="Polar residues" evidence="1">
    <location>
        <begin position="903"/>
        <end position="932"/>
    </location>
</feature>
<feature type="domain" description="TXNDC16 second thioredoxin-like" evidence="5">
    <location>
        <begin position="141"/>
        <end position="260"/>
    </location>
</feature>
<feature type="region of interest" description="Disordered" evidence="1">
    <location>
        <begin position="829"/>
        <end position="854"/>
    </location>
</feature>
<dbReference type="Pfam" id="PF00085">
    <property type="entry name" value="Thioredoxin"/>
    <property type="match status" value="1"/>
</dbReference>
<feature type="region of interest" description="Disordered" evidence="1">
    <location>
        <begin position="375"/>
        <end position="401"/>
    </location>
</feature>
<keyword evidence="7" id="KW-1185">Reference proteome</keyword>
<dbReference type="Pfam" id="PF24508">
    <property type="entry name" value="TXNDC16_N"/>
    <property type="match status" value="1"/>
</dbReference>
<feature type="chain" id="PRO_5036483811" description="Thioredoxin domain-containing protein" evidence="2">
    <location>
        <begin position="24"/>
        <end position="941"/>
    </location>
</feature>
<dbReference type="SUPFAM" id="SSF52833">
    <property type="entry name" value="Thioredoxin-like"/>
    <property type="match status" value="2"/>
</dbReference>
<proteinExistence type="predicted"/>
<dbReference type="EnsemblMetazoa" id="G10791.1">
    <property type="protein sequence ID" value="G10791.1:cds"/>
    <property type="gene ID" value="G10791"/>
</dbReference>
<dbReference type="Gene3D" id="3.40.30.10">
    <property type="entry name" value="Glutaredoxin"/>
    <property type="match status" value="4"/>
</dbReference>
<dbReference type="InterPro" id="IPR057639">
    <property type="entry name" value="TXNDC16_N"/>
</dbReference>
<dbReference type="Pfam" id="PF13848">
    <property type="entry name" value="Thioredoxin_6"/>
    <property type="match status" value="1"/>
</dbReference>
<evidence type="ECO:0000259" key="5">
    <source>
        <dbReference type="Pfam" id="PF24509"/>
    </source>
</evidence>
<keyword evidence="2" id="KW-0732">Signal</keyword>
<dbReference type="CDD" id="cd02961">
    <property type="entry name" value="PDI_a_family"/>
    <property type="match status" value="1"/>
</dbReference>
<evidence type="ECO:0000259" key="3">
    <source>
        <dbReference type="Pfam" id="PF00085"/>
    </source>
</evidence>
<feature type="compositionally biased region" description="Basic and acidic residues" evidence="1">
    <location>
        <begin position="835"/>
        <end position="854"/>
    </location>
</feature>
<dbReference type="CDD" id="cd02981">
    <property type="entry name" value="PDI_b_family"/>
    <property type="match status" value="1"/>
</dbReference>
<feature type="region of interest" description="Disordered" evidence="1">
    <location>
        <begin position="870"/>
        <end position="941"/>
    </location>
</feature>
<evidence type="ECO:0000256" key="1">
    <source>
        <dbReference type="SAM" id="MobiDB-lite"/>
    </source>
</evidence>
<sequence length="941" mass="106570">MGTLVNILTALILFVLLSTECDAVEFTVNQFKHAKLIKKEELPDFKKSNTISVLYYFLKDNPRHRGFYAEYDKSAEYLGLYNLKLGVVDCRDADNLDIDRCSQLDTPSSVFTYSHGNDLLALEIETMFDVNSMMSNILQLVLLREVPILQSEKEIESFINKHKGTTDIIFSFQKAIGTYEHRIFMEVAYAFHHKFQFAISTSQNAVGGLVNPPSATDEARIWIMMCSQVPSPQEDCFVNVYDDRMDLSSLANFMRKLDLPSNFDIPGNGTSHPYTPDLGLHLVYLFYRDTTKHMVQDILRVAGNQFHGKAAFLTINVEQTLPEMIGLDSFPPNTPAIAVQFETKGKPDLMTEEAWSIDSAFEFFVNKLHEYNMKPKDGHMESPSDVMDIGRDDDKVFPDDGEEKDRYREEVETEDDHVAEAVQRARRIKLDIELAQALTDETFTSIIKERNIVFTLFYLPFDHRSLAFLRAYGEAARKFENETDRPFTYVNCYDWTDVCAKEKITQYPTLKIFHQGKYLKDYGGMLSIEDVITAYKLLKQEKPVSLLEKNDIEKFFNGILPDGSNISGNVFVVGLFADAQSKGVNTYQGVAKRLGDQFTFGINTNGNGKDFVQIYGCSGLPCIVVLKKRDIVQPFVAYSGDVSSAEELSKFIEQSLTPSLAELTPSLFPRLYKQKQPFVISFVDDTEPSREMLEPVQTLVRSGSFPDLIFCSLQSGDGNSFGRQILQTYHNSTSSSLPALSYAHLSEGKVYNYMDKSFSKEQIEAWLRDIQSQKVENQPQFLLKDGKYKPRLQGYHFMEFIKEEESMKHRRVPNNRDPEVEVANIHGIGFDSEGNEVHHQEEGSGRPEVVDDSEVRKELIDLQQSRLYHHAKERHKPPHKKISDDQSQTVAIPTGEEPEGPITSGTDASGTEDPNTPGTQGSGAESGSTPSSKKPIIHEDL</sequence>
<organism evidence="6 7">
    <name type="scientific">Magallana gigas</name>
    <name type="common">Pacific oyster</name>
    <name type="synonym">Crassostrea gigas</name>
    <dbReference type="NCBI Taxonomy" id="29159"/>
    <lineage>
        <taxon>Eukaryota</taxon>
        <taxon>Metazoa</taxon>
        <taxon>Spiralia</taxon>
        <taxon>Lophotrochozoa</taxon>
        <taxon>Mollusca</taxon>
        <taxon>Bivalvia</taxon>
        <taxon>Autobranchia</taxon>
        <taxon>Pteriomorphia</taxon>
        <taxon>Ostreida</taxon>
        <taxon>Ostreoidea</taxon>
        <taxon>Ostreidae</taxon>
        <taxon>Magallana</taxon>
    </lineage>
</organism>
<dbReference type="InterPro" id="IPR036249">
    <property type="entry name" value="Thioredoxin-like_sf"/>
</dbReference>
<name>A0A8W8HSJ8_MAGGI</name>
<reference evidence="6" key="1">
    <citation type="submission" date="2022-08" db="UniProtKB">
        <authorList>
            <consortium name="EnsemblMetazoa"/>
        </authorList>
    </citation>
    <scope>IDENTIFICATION</scope>
    <source>
        <strain evidence="6">05x7-T-G4-1.051#20</strain>
    </source>
</reference>
<feature type="signal peptide" evidence="2">
    <location>
        <begin position="1"/>
        <end position="23"/>
    </location>
</feature>
<dbReference type="Pfam" id="PF24509">
    <property type="entry name" value="TXNDC16_2nd"/>
    <property type="match status" value="1"/>
</dbReference>
<protein>
    <recommendedName>
        <fullName evidence="8">Thioredoxin domain-containing protein</fullName>
    </recommendedName>
</protein>
<dbReference type="InterPro" id="IPR013766">
    <property type="entry name" value="Thioredoxin_domain"/>
</dbReference>
<dbReference type="InterPro" id="IPR057642">
    <property type="entry name" value="TXNDC16_2nd"/>
</dbReference>
<evidence type="ECO:0000313" key="6">
    <source>
        <dbReference type="EnsemblMetazoa" id="G10791.1:cds"/>
    </source>
</evidence>
<dbReference type="Proteomes" id="UP000005408">
    <property type="component" value="Unassembled WGS sequence"/>
</dbReference>
<evidence type="ECO:0000256" key="2">
    <source>
        <dbReference type="SAM" id="SignalP"/>
    </source>
</evidence>
<dbReference type="InterPro" id="IPR040090">
    <property type="entry name" value="TXNDC16"/>
</dbReference>
<evidence type="ECO:0000313" key="7">
    <source>
        <dbReference type="Proteomes" id="UP000005408"/>
    </source>
</evidence>
<dbReference type="PANTHER" id="PTHR22699">
    <property type="entry name" value="THIOREDOXIN DOMAIN-CONTAINING PROTEIN 16"/>
    <property type="match status" value="1"/>
</dbReference>
<evidence type="ECO:0000259" key="4">
    <source>
        <dbReference type="Pfam" id="PF24508"/>
    </source>
</evidence>
<dbReference type="PANTHER" id="PTHR22699:SF1">
    <property type="entry name" value="THIOREDOXIN DOMAIN-CONTAINING PROTEIN 16"/>
    <property type="match status" value="1"/>
</dbReference>
<feature type="domain" description="TXNDC16 N-terminal" evidence="4">
    <location>
        <begin position="37"/>
        <end position="138"/>
    </location>
</feature>
<feature type="domain" description="Thioredoxin" evidence="3">
    <location>
        <begin position="437"/>
        <end position="531"/>
    </location>
</feature>
<dbReference type="AlphaFoldDB" id="A0A8W8HSJ8"/>
<feature type="compositionally biased region" description="Basic residues" evidence="1">
    <location>
        <begin position="870"/>
        <end position="880"/>
    </location>
</feature>
<evidence type="ECO:0008006" key="8">
    <source>
        <dbReference type="Google" id="ProtNLM"/>
    </source>
</evidence>
<accession>A0A8W8HSJ8</accession>